<evidence type="ECO:0000313" key="2">
    <source>
        <dbReference type="Proteomes" id="UP000298438"/>
    </source>
</evidence>
<accession>A0A4Y9RVP8</accession>
<sequence length="360" mass="41057">MLTTHLKGQQSYWASTYASFSPAVINAGAGLLNTYFDGNRHPYNFEQFMSLLAFQGALYNTSLRDAFPEVANTDGRVLTFILHVLYDYFARAMSYPEEIPAGQSFWYQVNDKDRADAFRSGLQQFLRTHDATFVSFNYDAILESMMNGPSPDKMPYVPELSHGIPLAYPSRLINHYAMPNLGRYRNVTQVIKPHGSMHFFEVRDEMHQLLGGPRVAFVHTGLSSDFDPAKQQIDVERDRAWSLLRATPLIVPPVLNKDTYLASSYFREMLGLTYRAVSHANRIVVLGFSLPPSDMHMRALFESVRWSDKEVFLCYREGALDTTEDNWRSVARGATIRTVTREGIDVSTADQIESFWRSLE</sequence>
<comment type="caution">
    <text evidence="1">The sequence shown here is derived from an EMBL/GenBank/DDBJ whole genome shotgun (WGS) entry which is preliminary data.</text>
</comment>
<keyword evidence="2" id="KW-1185">Reference proteome</keyword>
<protein>
    <recommendedName>
        <fullName evidence="3">SIR2-like domain-containing protein</fullName>
    </recommendedName>
</protein>
<reference evidence="1 2" key="1">
    <citation type="submission" date="2019-03" db="EMBL/GenBank/DDBJ databases">
        <title>Draft Genome Sequence of Massilia arenosa sp. nov., a Novel Massilia Species Isolated from a Sandy-loam Maize Soil.</title>
        <authorList>
            <person name="Raths R."/>
            <person name="Peta V."/>
            <person name="Bucking H."/>
        </authorList>
    </citation>
    <scope>NUCLEOTIDE SEQUENCE [LARGE SCALE GENOMIC DNA]</scope>
    <source>
        <strain evidence="1 2">MC02</strain>
    </source>
</reference>
<name>A0A4Y9RVP8_9BURK</name>
<dbReference type="Proteomes" id="UP000298438">
    <property type="component" value="Unassembled WGS sequence"/>
</dbReference>
<evidence type="ECO:0008006" key="3">
    <source>
        <dbReference type="Google" id="ProtNLM"/>
    </source>
</evidence>
<gene>
    <name evidence="1" type="ORF">E4L96_19920</name>
</gene>
<dbReference type="AlphaFoldDB" id="A0A4Y9RVP8"/>
<evidence type="ECO:0000313" key="1">
    <source>
        <dbReference type="EMBL" id="TFW13367.1"/>
    </source>
</evidence>
<dbReference type="OrthoDB" id="7054911at2"/>
<dbReference type="RefSeq" id="WP_135208960.1">
    <property type="nucleotide sequence ID" value="NZ_SPVF01000252.1"/>
</dbReference>
<proteinExistence type="predicted"/>
<organism evidence="1 2">
    <name type="scientific">Zemynaea arenosa</name>
    <dbReference type="NCBI Taxonomy" id="2561931"/>
    <lineage>
        <taxon>Bacteria</taxon>
        <taxon>Pseudomonadati</taxon>
        <taxon>Pseudomonadota</taxon>
        <taxon>Betaproteobacteria</taxon>
        <taxon>Burkholderiales</taxon>
        <taxon>Oxalobacteraceae</taxon>
        <taxon>Telluria group</taxon>
        <taxon>Zemynaea</taxon>
    </lineage>
</organism>
<dbReference type="EMBL" id="SPVF01000252">
    <property type="protein sequence ID" value="TFW13367.1"/>
    <property type="molecule type" value="Genomic_DNA"/>
</dbReference>